<accession>F2EKN8</accession>
<evidence type="ECO:0000313" key="2">
    <source>
        <dbReference type="EMBL" id="BAK07910.1"/>
    </source>
</evidence>
<dbReference type="AlphaFoldDB" id="F2EKN8"/>
<feature type="compositionally biased region" description="Pro residues" evidence="1">
    <location>
        <begin position="1"/>
        <end position="10"/>
    </location>
</feature>
<protein>
    <submittedName>
        <fullName evidence="2">Predicted protein</fullName>
    </submittedName>
</protein>
<feature type="region of interest" description="Disordered" evidence="1">
    <location>
        <begin position="1"/>
        <end position="36"/>
    </location>
</feature>
<proteinExistence type="evidence at transcript level"/>
<name>F2EKN8_HORVV</name>
<feature type="compositionally biased region" description="Basic and acidic residues" evidence="1">
    <location>
        <begin position="26"/>
        <end position="35"/>
    </location>
</feature>
<organism evidence="2">
    <name type="scientific">Hordeum vulgare subsp. vulgare</name>
    <name type="common">Domesticated barley</name>
    <dbReference type="NCBI Taxonomy" id="112509"/>
    <lineage>
        <taxon>Eukaryota</taxon>
        <taxon>Viridiplantae</taxon>
        <taxon>Streptophyta</taxon>
        <taxon>Embryophyta</taxon>
        <taxon>Tracheophyta</taxon>
        <taxon>Spermatophyta</taxon>
        <taxon>Magnoliopsida</taxon>
        <taxon>Liliopsida</taxon>
        <taxon>Poales</taxon>
        <taxon>Poaceae</taxon>
        <taxon>BOP clade</taxon>
        <taxon>Pooideae</taxon>
        <taxon>Triticodae</taxon>
        <taxon>Triticeae</taxon>
        <taxon>Hordeinae</taxon>
        <taxon>Hordeum</taxon>
    </lineage>
</organism>
<sequence length="144" mass="16207">MDPHAPPPTLDPRTAGHGSRSLPTLDSERRRRAGDLHVQLPTVASAAPVQHLHQAPPWDRAPIRDPAAVKCSSLSFFLGLLYVVDSEKERRTRKDLQNMQKFVPQFCIKMEDEQAWPPVSCSCALLLRSFFSSDFSFLYFSGLN</sequence>
<evidence type="ECO:0000256" key="1">
    <source>
        <dbReference type="SAM" id="MobiDB-lite"/>
    </source>
</evidence>
<reference evidence="2" key="1">
    <citation type="journal article" date="2011" name="Plant Physiol.">
        <title>Comprehensive sequence analysis of 24,783 barley full-length cDNAs derived from 12 clone libraries.</title>
        <authorList>
            <person name="Matsumoto T."/>
            <person name="Tanaka T."/>
            <person name="Sakai H."/>
            <person name="Amano N."/>
            <person name="Kanamori H."/>
            <person name="Kurita K."/>
            <person name="Kikuta A."/>
            <person name="Kamiya K."/>
            <person name="Yamamoto M."/>
            <person name="Ikawa H."/>
            <person name="Fujii N."/>
            <person name="Hori K."/>
            <person name="Itoh T."/>
            <person name="Sato K."/>
        </authorList>
    </citation>
    <scope>NUCLEOTIDE SEQUENCE</scope>
    <source>
        <tissue evidence="2">Seed</tissue>
    </source>
</reference>
<dbReference type="EMBL" id="AK376716">
    <property type="protein sequence ID" value="BAK07910.1"/>
    <property type="molecule type" value="mRNA"/>
</dbReference>
<dbReference type="ExpressionAtlas" id="F2EKN8">
    <property type="expression patterns" value="baseline"/>
</dbReference>